<dbReference type="KEGG" id="acae:HYG86_09650"/>
<dbReference type="Gene3D" id="3.20.20.10">
    <property type="entry name" value="Alanine racemase"/>
    <property type="match status" value="1"/>
</dbReference>
<evidence type="ECO:0000256" key="1">
    <source>
        <dbReference type="ARBA" id="ARBA00001933"/>
    </source>
</evidence>
<dbReference type="InterPro" id="IPR001608">
    <property type="entry name" value="Ala_racemase_N"/>
</dbReference>
<comment type="cofactor">
    <cofactor evidence="1">
        <name>pyridoxal 5'-phosphate</name>
        <dbReference type="ChEBI" id="CHEBI:597326"/>
    </cofactor>
</comment>
<evidence type="ECO:0000256" key="4">
    <source>
        <dbReference type="ARBA" id="ARBA00023235"/>
    </source>
</evidence>
<dbReference type="Proteomes" id="UP000516160">
    <property type="component" value="Chromosome"/>
</dbReference>
<protein>
    <submittedName>
        <fullName evidence="7">Alanine racemase</fullName>
    </submittedName>
</protein>
<keyword evidence="5" id="KW-0456">Lyase</keyword>
<dbReference type="Pfam" id="PF14031">
    <property type="entry name" value="D-ser_dehydrat"/>
    <property type="match status" value="1"/>
</dbReference>
<reference evidence="7 8" key="1">
    <citation type="submission" date="2020-07" db="EMBL/GenBank/DDBJ databases">
        <title>Alkalicella. sp. LB2 genome.</title>
        <authorList>
            <person name="Postec A."/>
            <person name="Quemeneur M."/>
        </authorList>
    </citation>
    <scope>NUCLEOTIDE SEQUENCE [LARGE SCALE GENOMIC DNA]</scope>
    <source>
        <strain evidence="7 8">LB2</strain>
    </source>
</reference>
<evidence type="ECO:0000313" key="8">
    <source>
        <dbReference type="Proteomes" id="UP000516160"/>
    </source>
</evidence>
<feature type="domain" description="D-serine dehydratase-like" evidence="6">
    <location>
        <begin position="248"/>
        <end position="341"/>
    </location>
</feature>
<dbReference type="GO" id="GO:0008784">
    <property type="term" value="F:alanine racemase activity"/>
    <property type="evidence" value="ECO:0007669"/>
    <property type="project" value="InterPro"/>
</dbReference>
<dbReference type="SMART" id="SM01119">
    <property type="entry name" value="D-ser_dehydrat"/>
    <property type="match status" value="1"/>
</dbReference>
<gene>
    <name evidence="7" type="ORF">HYG86_09650</name>
</gene>
<dbReference type="RefSeq" id="WP_213165376.1">
    <property type="nucleotide sequence ID" value="NZ_CP058559.1"/>
</dbReference>
<accession>A0A7G9W8K0</accession>
<sequence>MLITPAVIIDYDIMINNLITTQRECDKRGINLRPHFKAHKTPLLAEIQERIGAIGFTTAKLSEAELLKEEGFKDIIVAYPIVTQSNVSRLRELSEGIKVGTIVDSYEGVDVLNNGFEGSKLDVYIKIDTGLNRCGLKSSDDIIAFAKNIKLKRNLNLIGLLTHAGHSYKCSSLAEVMNIGQSEGKILLDIKNKLKASGIHIREISVGSTPTLNFVIDVQGVTEVRPGNYIFNDNTQLALRTSKMDNCALTVKTTVISKKESGFIIDAGAKTLGLDKGTHGSNILEGYGKILEYPEAQIVGLSEEHGFVNSQKQPEIGGVITLIPNHSCVVMNLAPRVFLNKNNKLENIENKGRLLNY</sequence>
<dbReference type="PANTHER" id="PTHR28004">
    <property type="entry name" value="ZGC:162816-RELATED"/>
    <property type="match status" value="1"/>
</dbReference>
<dbReference type="SUPFAM" id="SSF51419">
    <property type="entry name" value="PLP-binding barrel"/>
    <property type="match status" value="1"/>
</dbReference>
<keyword evidence="4" id="KW-0413">Isomerase</keyword>
<dbReference type="PANTHER" id="PTHR28004:SF2">
    <property type="entry name" value="D-SERINE DEHYDRATASE"/>
    <property type="match status" value="1"/>
</dbReference>
<name>A0A7G9W8K0_ALKCA</name>
<proteinExistence type="inferred from homology"/>
<dbReference type="InterPro" id="IPR026956">
    <property type="entry name" value="D-ser_dehydrat-like_dom"/>
</dbReference>
<dbReference type="Gene3D" id="2.40.37.20">
    <property type="entry name" value="D-serine dehydratase-like domain"/>
    <property type="match status" value="1"/>
</dbReference>
<evidence type="ECO:0000313" key="7">
    <source>
        <dbReference type="EMBL" id="QNO15012.1"/>
    </source>
</evidence>
<dbReference type="GO" id="GO:0006522">
    <property type="term" value="P:alanine metabolic process"/>
    <property type="evidence" value="ECO:0007669"/>
    <property type="project" value="InterPro"/>
</dbReference>
<evidence type="ECO:0000256" key="5">
    <source>
        <dbReference type="ARBA" id="ARBA00023239"/>
    </source>
</evidence>
<evidence type="ECO:0000259" key="6">
    <source>
        <dbReference type="SMART" id="SM01119"/>
    </source>
</evidence>
<dbReference type="GO" id="GO:0036088">
    <property type="term" value="P:D-serine catabolic process"/>
    <property type="evidence" value="ECO:0007669"/>
    <property type="project" value="TreeGrafter"/>
</dbReference>
<organism evidence="7 8">
    <name type="scientific">Alkalicella caledoniensis</name>
    <dbReference type="NCBI Taxonomy" id="2731377"/>
    <lineage>
        <taxon>Bacteria</taxon>
        <taxon>Bacillati</taxon>
        <taxon>Bacillota</taxon>
        <taxon>Clostridia</taxon>
        <taxon>Eubacteriales</taxon>
        <taxon>Proteinivoracaceae</taxon>
        <taxon>Alkalicella</taxon>
    </lineage>
</organism>
<evidence type="ECO:0000256" key="2">
    <source>
        <dbReference type="ARBA" id="ARBA00005323"/>
    </source>
</evidence>
<dbReference type="InterPro" id="IPR000821">
    <property type="entry name" value="Ala_racemase"/>
</dbReference>
<evidence type="ECO:0000256" key="3">
    <source>
        <dbReference type="ARBA" id="ARBA00022898"/>
    </source>
</evidence>
<dbReference type="PRINTS" id="PR00992">
    <property type="entry name" value="ALARACEMASE"/>
</dbReference>
<dbReference type="EMBL" id="CP058559">
    <property type="protein sequence ID" value="QNO15012.1"/>
    <property type="molecule type" value="Genomic_DNA"/>
</dbReference>
<dbReference type="AlphaFoldDB" id="A0A7G9W8K0"/>
<keyword evidence="3" id="KW-0663">Pyridoxal phosphate</keyword>
<keyword evidence="8" id="KW-1185">Reference proteome</keyword>
<dbReference type="InterPro" id="IPR051466">
    <property type="entry name" value="D-amino_acid_metab_enzyme"/>
</dbReference>
<dbReference type="Pfam" id="PF01168">
    <property type="entry name" value="Ala_racemase_N"/>
    <property type="match status" value="1"/>
</dbReference>
<dbReference type="InterPro" id="IPR042208">
    <property type="entry name" value="D-ser_dehydrat-like_sf"/>
</dbReference>
<dbReference type="InterPro" id="IPR029066">
    <property type="entry name" value="PLP-binding_barrel"/>
</dbReference>
<dbReference type="GO" id="GO:0008721">
    <property type="term" value="F:D-serine ammonia-lyase activity"/>
    <property type="evidence" value="ECO:0007669"/>
    <property type="project" value="TreeGrafter"/>
</dbReference>
<comment type="similarity">
    <text evidence="2">Belongs to the DSD1 family.</text>
</comment>